<dbReference type="Proteomes" id="UP000249758">
    <property type="component" value="Segment"/>
</dbReference>
<dbReference type="RefSeq" id="YP_009480755.1">
    <property type="nucleotide sequence ID" value="NC_037665.1"/>
</dbReference>
<dbReference type="KEGG" id="vg:36841214"/>
<feature type="compositionally biased region" description="Basic and acidic residues" evidence="1">
    <location>
        <begin position="8"/>
        <end position="18"/>
    </location>
</feature>
<reference evidence="2" key="1">
    <citation type="journal article" date="2018" name="Nat. Commun.">
        <title>Diversity and evolution of the emerging Pandoraviridae family.</title>
        <authorList>
            <person name="Legendre M."/>
            <person name="Fabre E."/>
            <person name="Poirot O."/>
            <person name="Jeudy S."/>
            <person name="Lartigue A."/>
            <person name="Alempic J.M."/>
            <person name="Beucher L."/>
            <person name="Philippe N."/>
            <person name="Bertaux L."/>
            <person name="Christo-Foroux E."/>
            <person name="Labadie K."/>
            <person name="Coute Y."/>
            <person name="Abergel C."/>
            <person name="Claverie J.M."/>
        </authorList>
    </citation>
    <scope>NUCLEOTIDE SEQUENCE [LARGE SCALE GENOMIC DNA]</scope>
    <source>
        <strain evidence="2">Macleodensis</strain>
    </source>
</reference>
<protein>
    <submittedName>
        <fullName evidence="2">Uncharacterized protein</fullName>
    </submittedName>
</protein>
<gene>
    <name evidence="2" type="ORF">pmac_cds_71</name>
</gene>
<feature type="region of interest" description="Disordered" evidence="1">
    <location>
        <begin position="84"/>
        <end position="111"/>
    </location>
</feature>
<feature type="compositionally biased region" description="Basic and acidic residues" evidence="1">
    <location>
        <begin position="84"/>
        <end position="101"/>
    </location>
</feature>
<evidence type="ECO:0000256" key="1">
    <source>
        <dbReference type="SAM" id="MobiDB-lite"/>
    </source>
</evidence>
<feature type="region of interest" description="Disordered" evidence="1">
    <location>
        <begin position="1"/>
        <end position="64"/>
    </location>
</feature>
<dbReference type="GeneID" id="36841214"/>
<feature type="compositionally biased region" description="Acidic residues" evidence="1">
    <location>
        <begin position="369"/>
        <end position="379"/>
    </location>
</feature>
<feature type="compositionally biased region" description="Basic and acidic residues" evidence="1">
    <location>
        <begin position="358"/>
        <end position="368"/>
    </location>
</feature>
<dbReference type="EMBL" id="MG011691">
    <property type="protein sequence ID" value="AVK76759.1"/>
    <property type="molecule type" value="Genomic_DNA"/>
</dbReference>
<name>A0A2U7UE59_9VIRU</name>
<accession>A0A2U7UE59</accession>
<feature type="region of interest" description="Disordered" evidence="1">
    <location>
        <begin position="358"/>
        <end position="406"/>
    </location>
</feature>
<organism evidence="2">
    <name type="scientific">Pandoravirus macleodensis</name>
    <dbReference type="NCBI Taxonomy" id="2107707"/>
    <lineage>
        <taxon>Viruses</taxon>
        <taxon>Pandoravirus</taxon>
    </lineage>
</organism>
<proteinExistence type="predicted"/>
<evidence type="ECO:0000313" key="2">
    <source>
        <dbReference type="EMBL" id="AVK76759.1"/>
    </source>
</evidence>
<sequence length="487" mass="53860">MGLQGRHKRDDVENHDDGGGPPPQSDTFSRTDTLKRKTMDSCPPASDMPLDNVDGKGATVSQSKRQRLKTINGDNGVAVVAHVHHDNNHAVDDNDRKDSDKVRRRKRQTPTLVDPSEDMIAECDCVDLPLVRRWMQRMRKRFEVARYDSVWWQRATNALQPMPTEAGGGLLLVSAILRGHPFAASYEDLVKDVPDDVLGVIAWRGTRLIFGLCVHPDGCGPIASRPEGTPAHPHADRVLRLALTLPPDHEDRDTGGNLIFTVGQVVHTISDLCGGNMAGRRLARFARLLDRWYANAYAHWGEPRESIECFIERRVLLTARTGCTAADLVAGRLRPCDWLSGAPGPTIDMRQPLVANSVHHDHDHNHGDGDDDDDDEGDGDDRGGKDVISSGGMEQQPDGNGNIQCGEDRNNKGLCINDNADDAVSIQDRAAVEYKSDLQEAQRRRRETPSLRCVYDRLVCKQPQAGRGLPCLYIQSRLCAAEDRPDA</sequence>